<keyword evidence="3 6" id="KW-0812">Transmembrane</keyword>
<organism evidence="8 9">
    <name type="scientific">Candidatus Nomurabacteria bacterium RIFCSPHIGHO2_01_FULL_39_10</name>
    <dbReference type="NCBI Taxonomy" id="1801733"/>
    <lineage>
        <taxon>Bacteria</taxon>
        <taxon>Candidatus Nomuraibacteriota</taxon>
    </lineage>
</organism>
<gene>
    <name evidence="8" type="ORF">A2642_01310</name>
</gene>
<evidence type="ECO:0000256" key="6">
    <source>
        <dbReference type="SAM" id="Phobius"/>
    </source>
</evidence>
<reference evidence="8 9" key="1">
    <citation type="journal article" date="2016" name="Nat. Commun.">
        <title>Thousands of microbial genomes shed light on interconnected biogeochemical processes in an aquifer system.</title>
        <authorList>
            <person name="Anantharaman K."/>
            <person name="Brown C.T."/>
            <person name="Hug L.A."/>
            <person name="Sharon I."/>
            <person name="Castelle C.J."/>
            <person name="Probst A.J."/>
            <person name="Thomas B.C."/>
            <person name="Singh A."/>
            <person name="Wilkins M.J."/>
            <person name="Karaoz U."/>
            <person name="Brodie E.L."/>
            <person name="Williams K.H."/>
            <person name="Hubbard S.S."/>
            <person name="Banfield J.F."/>
        </authorList>
    </citation>
    <scope>NUCLEOTIDE SEQUENCE [LARGE SCALE GENOMIC DNA]</scope>
</reference>
<dbReference type="InterPro" id="IPR051790">
    <property type="entry name" value="Cytochrome_c-biogenesis_DsbD"/>
</dbReference>
<feature type="transmembrane region" description="Helical" evidence="6">
    <location>
        <begin position="119"/>
        <end position="144"/>
    </location>
</feature>
<evidence type="ECO:0000256" key="1">
    <source>
        <dbReference type="ARBA" id="ARBA00004141"/>
    </source>
</evidence>
<evidence type="ECO:0000256" key="4">
    <source>
        <dbReference type="ARBA" id="ARBA00022989"/>
    </source>
</evidence>
<dbReference type="GO" id="GO:0016020">
    <property type="term" value="C:membrane"/>
    <property type="evidence" value="ECO:0007669"/>
    <property type="project" value="UniProtKB-SubCell"/>
</dbReference>
<sequence length="256" mass="27792">METLILASLITAFIAGIAALFAPCCITVLLPSYLGSIFREKQKVLWMTFVFFLGLLAIFLPLGLGAAGFGKLLSNYHDPIFIIGGIIMALLGASILLGWHFSMPFSVHPKLKIMNTSSVFMLGIFSGFATMCCAPVLAGVIALSVLPNSIFWGGIYSVVYVLGMVTPLFLIAYLLDKNDFTQKLMESNKSFSYSIGGRKIRLSIADLASGAVFLLMGAFILYLAQTNQLAMGGGEFQTKINIYLNQLVQTITGWLK</sequence>
<protein>
    <recommendedName>
        <fullName evidence="7">Cytochrome C biogenesis protein transmembrane domain-containing protein</fullName>
    </recommendedName>
</protein>
<comment type="similarity">
    <text evidence="2">Belongs to the DsbD family.</text>
</comment>
<name>A0A1F6V5Z6_9BACT</name>
<dbReference type="Pfam" id="PF02683">
    <property type="entry name" value="DsbD_TM"/>
    <property type="match status" value="1"/>
</dbReference>
<comment type="caution">
    <text evidence="8">The sequence shown here is derived from an EMBL/GenBank/DDBJ whole genome shotgun (WGS) entry which is preliminary data.</text>
</comment>
<evidence type="ECO:0000313" key="9">
    <source>
        <dbReference type="Proteomes" id="UP000178700"/>
    </source>
</evidence>
<dbReference type="InterPro" id="IPR003834">
    <property type="entry name" value="Cyt_c_assmbl_TM_dom"/>
</dbReference>
<feature type="transmembrane region" description="Helical" evidence="6">
    <location>
        <begin position="44"/>
        <end position="68"/>
    </location>
</feature>
<dbReference type="PANTHER" id="PTHR31272">
    <property type="entry name" value="CYTOCHROME C-TYPE BIOGENESIS PROTEIN HI_1454-RELATED"/>
    <property type="match status" value="1"/>
</dbReference>
<dbReference type="Proteomes" id="UP000178700">
    <property type="component" value="Unassembled WGS sequence"/>
</dbReference>
<feature type="transmembrane region" description="Helical" evidence="6">
    <location>
        <begin position="150"/>
        <end position="175"/>
    </location>
</feature>
<accession>A0A1F6V5Z6</accession>
<dbReference type="AlphaFoldDB" id="A0A1F6V5Z6"/>
<dbReference type="PANTHER" id="PTHR31272:SF9">
    <property type="entry name" value="BLL1027 PROTEIN"/>
    <property type="match status" value="1"/>
</dbReference>
<feature type="transmembrane region" description="Helical" evidence="6">
    <location>
        <begin position="80"/>
        <end position="99"/>
    </location>
</feature>
<comment type="subcellular location">
    <subcellularLocation>
        <location evidence="1">Membrane</location>
        <topology evidence="1">Multi-pass membrane protein</topology>
    </subcellularLocation>
</comment>
<dbReference type="EMBL" id="MFTJ01000034">
    <property type="protein sequence ID" value="OGI64906.1"/>
    <property type="molecule type" value="Genomic_DNA"/>
</dbReference>
<keyword evidence="5 6" id="KW-0472">Membrane</keyword>
<evidence type="ECO:0000256" key="5">
    <source>
        <dbReference type="ARBA" id="ARBA00023136"/>
    </source>
</evidence>
<evidence type="ECO:0000313" key="8">
    <source>
        <dbReference type="EMBL" id="OGI64906.1"/>
    </source>
</evidence>
<feature type="transmembrane region" description="Helical" evidence="6">
    <location>
        <begin position="6"/>
        <end position="32"/>
    </location>
</feature>
<evidence type="ECO:0000256" key="3">
    <source>
        <dbReference type="ARBA" id="ARBA00022692"/>
    </source>
</evidence>
<evidence type="ECO:0000259" key="7">
    <source>
        <dbReference type="Pfam" id="PF02683"/>
    </source>
</evidence>
<feature type="transmembrane region" description="Helical" evidence="6">
    <location>
        <begin position="204"/>
        <end position="224"/>
    </location>
</feature>
<dbReference type="GO" id="GO:0017004">
    <property type="term" value="P:cytochrome complex assembly"/>
    <property type="evidence" value="ECO:0007669"/>
    <property type="project" value="InterPro"/>
</dbReference>
<feature type="domain" description="Cytochrome C biogenesis protein transmembrane" evidence="7">
    <location>
        <begin position="7"/>
        <end position="173"/>
    </location>
</feature>
<keyword evidence="4 6" id="KW-1133">Transmembrane helix</keyword>
<proteinExistence type="inferred from homology"/>
<evidence type="ECO:0000256" key="2">
    <source>
        <dbReference type="ARBA" id="ARBA00006143"/>
    </source>
</evidence>